<dbReference type="STRING" id="1193011.LEP1GSC058_4016"/>
<protein>
    <submittedName>
        <fullName evidence="1">Uncharacterized protein</fullName>
    </submittedName>
</protein>
<comment type="caution">
    <text evidence="1">The sequence shown here is derived from an EMBL/GenBank/DDBJ whole genome shotgun (WGS) entry which is preliminary data.</text>
</comment>
<evidence type="ECO:0000313" key="2">
    <source>
        <dbReference type="Proteomes" id="UP000014540"/>
    </source>
</evidence>
<organism evidence="1 2">
    <name type="scientific">Leptospira fainei serovar Hurstbridge str. BUT 6</name>
    <dbReference type="NCBI Taxonomy" id="1193011"/>
    <lineage>
        <taxon>Bacteria</taxon>
        <taxon>Pseudomonadati</taxon>
        <taxon>Spirochaetota</taxon>
        <taxon>Spirochaetia</taxon>
        <taxon>Leptospirales</taxon>
        <taxon>Leptospiraceae</taxon>
        <taxon>Leptospira</taxon>
    </lineage>
</organism>
<name>S3UYI8_9LEPT</name>
<accession>S3UYI8</accession>
<reference evidence="1" key="1">
    <citation type="submission" date="2013-04" db="EMBL/GenBank/DDBJ databases">
        <authorList>
            <person name="Harkins D.M."/>
            <person name="Durkin A.S."/>
            <person name="Selengut J.D."/>
            <person name="Sanka R."/>
            <person name="DePew J."/>
            <person name="Purushe J."/>
            <person name="Ahmed A."/>
            <person name="van der Linden H."/>
            <person name="Goris M.G.A."/>
            <person name="Hartskeerl R.A."/>
            <person name="Vinetz J.M."/>
            <person name="Sutton G.G."/>
            <person name="Nelson W.C."/>
            <person name="Fouts D.E."/>
        </authorList>
    </citation>
    <scope>NUCLEOTIDE SEQUENCE [LARGE SCALE GENOMIC DNA]</scope>
    <source>
        <strain evidence="1">BUT 6</strain>
    </source>
</reference>
<keyword evidence="2" id="KW-1185">Reference proteome</keyword>
<dbReference type="AlphaFoldDB" id="S3UYI8"/>
<dbReference type="Proteomes" id="UP000014540">
    <property type="component" value="Unassembled WGS sequence"/>
</dbReference>
<proteinExistence type="predicted"/>
<sequence>MHNQISDSLFSPSLEERRVHGRVVTAFSKNLRWIPDESGSTEISTYT</sequence>
<evidence type="ECO:0000313" key="1">
    <source>
        <dbReference type="EMBL" id="EPG73424.1"/>
    </source>
</evidence>
<gene>
    <name evidence="1" type="ORF">LEP1GSC058_4016</name>
</gene>
<dbReference type="EMBL" id="AKWZ02000010">
    <property type="protein sequence ID" value="EPG73424.1"/>
    <property type="molecule type" value="Genomic_DNA"/>
</dbReference>